<dbReference type="AlphaFoldDB" id="A0A3N4JWV5"/>
<name>A0A3N4JWV5_9PEZI</name>
<reference evidence="1 2" key="1">
    <citation type="journal article" date="2018" name="Nat. Ecol. Evol.">
        <title>Pezizomycetes genomes reveal the molecular basis of ectomycorrhizal truffle lifestyle.</title>
        <authorList>
            <person name="Murat C."/>
            <person name="Payen T."/>
            <person name="Noel B."/>
            <person name="Kuo A."/>
            <person name="Morin E."/>
            <person name="Chen J."/>
            <person name="Kohler A."/>
            <person name="Krizsan K."/>
            <person name="Balestrini R."/>
            <person name="Da Silva C."/>
            <person name="Montanini B."/>
            <person name="Hainaut M."/>
            <person name="Levati E."/>
            <person name="Barry K.W."/>
            <person name="Belfiori B."/>
            <person name="Cichocki N."/>
            <person name="Clum A."/>
            <person name="Dockter R.B."/>
            <person name="Fauchery L."/>
            <person name="Guy J."/>
            <person name="Iotti M."/>
            <person name="Le Tacon F."/>
            <person name="Lindquist E.A."/>
            <person name="Lipzen A."/>
            <person name="Malagnac F."/>
            <person name="Mello A."/>
            <person name="Molinier V."/>
            <person name="Miyauchi S."/>
            <person name="Poulain J."/>
            <person name="Riccioni C."/>
            <person name="Rubini A."/>
            <person name="Sitrit Y."/>
            <person name="Splivallo R."/>
            <person name="Traeger S."/>
            <person name="Wang M."/>
            <person name="Zifcakova L."/>
            <person name="Wipf D."/>
            <person name="Zambonelli A."/>
            <person name="Paolocci F."/>
            <person name="Nowrousian M."/>
            <person name="Ottonello S."/>
            <person name="Baldrian P."/>
            <person name="Spatafora J.W."/>
            <person name="Henrissat B."/>
            <person name="Nagy L.G."/>
            <person name="Aury J.M."/>
            <person name="Wincker P."/>
            <person name="Grigoriev I.V."/>
            <person name="Bonfante P."/>
            <person name="Martin F.M."/>
        </authorList>
    </citation>
    <scope>NUCLEOTIDE SEQUENCE [LARGE SCALE GENOMIC DNA]</scope>
    <source>
        <strain evidence="1 2">120613-1</strain>
    </source>
</reference>
<proteinExistence type="predicted"/>
<gene>
    <name evidence="1" type="ORF">L873DRAFT_1801869</name>
</gene>
<organism evidence="1 2">
    <name type="scientific">Choiromyces venosus 120613-1</name>
    <dbReference type="NCBI Taxonomy" id="1336337"/>
    <lineage>
        <taxon>Eukaryota</taxon>
        <taxon>Fungi</taxon>
        <taxon>Dikarya</taxon>
        <taxon>Ascomycota</taxon>
        <taxon>Pezizomycotina</taxon>
        <taxon>Pezizomycetes</taxon>
        <taxon>Pezizales</taxon>
        <taxon>Tuberaceae</taxon>
        <taxon>Choiromyces</taxon>
    </lineage>
</organism>
<dbReference type="OrthoDB" id="4489621at2759"/>
<accession>A0A3N4JWV5</accession>
<dbReference type="Proteomes" id="UP000276215">
    <property type="component" value="Unassembled WGS sequence"/>
</dbReference>
<protein>
    <submittedName>
        <fullName evidence="1">Uncharacterized protein</fullName>
    </submittedName>
</protein>
<evidence type="ECO:0000313" key="2">
    <source>
        <dbReference type="Proteomes" id="UP000276215"/>
    </source>
</evidence>
<sequence>MGNYFLSTFKRHYLYKYTKADKRIIADGNLSAHAGKLLSILCYMQGLIEKQILRT</sequence>
<evidence type="ECO:0000313" key="1">
    <source>
        <dbReference type="EMBL" id="RPB02820.1"/>
    </source>
</evidence>
<dbReference type="EMBL" id="ML120366">
    <property type="protein sequence ID" value="RPB02820.1"/>
    <property type="molecule type" value="Genomic_DNA"/>
</dbReference>
<keyword evidence="2" id="KW-1185">Reference proteome</keyword>